<reference evidence="3" key="1">
    <citation type="submission" date="2022-11" db="EMBL/GenBank/DDBJ databases">
        <authorList>
            <person name="Petersen C."/>
        </authorList>
    </citation>
    <scope>NUCLEOTIDE SEQUENCE</scope>
    <source>
        <strain evidence="3">IBT 19713</strain>
    </source>
</reference>
<dbReference type="GeneID" id="83206966"/>
<name>A0A9W9NEB6_9EURO</name>
<gene>
    <name evidence="3" type="ORF">N7468_010367</name>
</gene>
<sequence>MSDVQKPVEEVPAAVPATETTEASTTTEASAEVPAAEETLATEEAAKPAEETKPEEAKEETKEEVKPATEGVLGHKAPGLIKSLRFSKRFFYFSDEPTESKNLSVFHQNEKPATANPTAAWATQTGKGLLFQTKRAEDKATPAGIFNLADVTDLAKEGSHEFIFKVAGQKHTFQAASAAERDSWFVALEAKAAEAKAEKEAITSSEGYKAELEKLTKPAVVAPAAAAATTTTDKAEEPKEGEEAAKPAEETEAKAEEPKKEEAAPKSRSKSRQRFSIFGKKEAEKKEEKKPETKEETPAAAATAEETKPTETEVPAAEAAVEPAVVAPVAEDAAKPAEEEAKPAEEETKEETKKEEDKKEEQKKKRTSVFGSFFQKVTSPAHEKSEKEATAPAEETAVATSAPQLENPVEEADVKPIEPESVTAPAEGEAAKESAPETPAEATTPKDKRRTSFFGFGKKEKKADSDNEGTDSEAKEGKKGNKLGGLFRKPTNAKKVAADSKEETKEEDKKEETTEAPAAEAATEETPAVVAEEPKPAEATAAEETKNVEVPASTPVQAAA</sequence>
<feature type="compositionally biased region" description="Low complexity" evidence="1">
    <location>
        <begin position="10"/>
        <end position="43"/>
    </location>
</feature>
<keyword evidence="4" id="KW-1185">Reference proteome</keyword>
<accession>A0A9W9NEB6</accession>
<evidence type="ECO:0000256" key="1">
    <source>
        <dbReference type="SAM" id="MobiDB-lite"/>
    </source>
</evidence>
<feature type="compositionally biased region" description="Low complexity" evidence="1">
    <location>
        <begin position="312"/>
        <end position="331"/>
    </location>
</feature>
<dbReference type="CDD" id="cd00821">
    <property type="entry name" value="PH"/>
    <property type="match status" value="1"/>
</dbReference>
<comment type="caution">
    <text evidence="3">The sequence shown here is derived from an EMBL/GenBank/DDBJ whole genome shotgun (WGS) entry which is preliminary data.</text>
</comment>
<dbReference type="Gene3D" id="2.30.29.30">
    <property type="entry name" value="Pleckstrin-homology domain (PH domain)/Phosphotyrosine-binding domain (PTB)"/>
    <property type="match status" value="1"/>
</dbReference>
<feature type="compositionally biased region" description="Basic and acidic residues" evidence="1">
    <location>
        <begin position="496"/>
        <end position="513"/>
    </location>
</feature>
<dbReference type="PANTHER" id="PTHR42073">
    <property type="entry name" value="MEIOTIC EXPRESSION UP-REGULATED PROTEIN 6"/>
    <property type="match status" value="1"/>
</dbReference>
<dbReference type="PROSITE" id="PS50003">
    <property type="entry name" value="PH_DOMAIN"/>
    <property type="match status" value="1"/>
</dbReference>
<evidence type="ECO:0000313" key="3">
    <source>
        <dbReference type="EMBL" id="KAJ5217359.1"/>
    </source>
</evidence>
<feature type="compositionally biased region" description="Low complexity" evidence="1">
    <location>
        <begin position="390"/>
        <end position="403"/>
    </location>
</feature>
<dbReference type="SUPFAM" id="SSF50729">
    <property type="entry name" value="PH domain-like"/>
    <property type="match status" value="1"/>
</dbReference>
<feature type="region of interest" description="Disordered" evidence="1">
    <location>
        <begin position="1"/>
        <end position="71"/>
    </location>
</feature>
<evidence type="ECO:0000313" key="4">
    <source>
        <dbReference type="Proteomes" id="UP001150941"/>
    </source>
</evidence>
<dbReference type="PANTHER" id="PTHR42073:SF1">
    <property type="entry name" value="MEIOTIC EXPRESSION UP-REGULATED PROTEIN 6"/>
    <property type="match status" value="1"/>
</dbReference>
<feature type="region of interest" description="Disordered" evidence="1">
    <location>
        <begin position="215"/>
        <end position="560"/>
    </location>
</feature>
<dbReference type="InterPro" id="IPR001849">
    <property type="entry name" value="PH_domain"/>
</dbReference>
<feature type="compositionally biased region" description="Low complexity" evidence="1">
    <location>
        <begin position="217"/>
        <end position="232"/>
    </location>
</feature>
<reference evidence="3" key="2">
    <citation type="journal article" date="2023" name="IMA Fungus">
        <title>Comparative genomic study of the Penicillium genus elucidates a diverse pangenome and 15 lateral gene transfer events.</title>
        <authorList>
            <person name="Petersen C."/>
            <person name="Sorensen T."/>
            <person name="Nielsen M.R."/>
            <person name="Sondergaard T.E."/>
            <person name="Sorensen J.L."/>
            <person name="Fitzpatrick D.A."/>
            <person name="Frisvad J.C."/>
            <person name="Nielsen K.L."/>
        </authorList>
    </citation>
    <scope>NUCLEOTIDE SEQUENCE</scope>
    <source>
        <strain evidence="3">IBT 19713</strain>
    </source>
</reference>
<feature type="compositionally biased region" description="Basic and acidic residues" evidence="1">
    <location>
        <begin position="332"/>
        <end position="363"/>
    </location>
</feature>
<dbReference type="OrthoDB" id="5593352at2759"/>
<protein>
    <submittedName>
        <fullName evidence="3">Pleckstrin homology domain-containing protein</fullName>
    </submittedName>
</protein>
<dbReference type="InterPro" id="IPR039483">
    <property type="entry name" value="Meu6_PH_dom"/>
</dbReference>
<dbReference type="InterPro" id="IPR011993">
    <property type="entry name" value="PH-like_dom_sf"/>
</dbReference>
<feature type="domain" description="PH" evidence="2">
    <location>
        <begin position="66"/>
        <end position="193"/>
    </location>
</feature>
<dbReference type="InterPro" id="IPR039712">
    <property type="entry name" value="Meu6"/>
</dbReference>
<feature type="compositionally biased region" description="Low complexity" evidence="1">
    <location>
        <begin position="515"/>
        <end position="542"/>
    </location>
</feature>
<evidence type="ECO:0000259" key="2">
    <source>
        <dbReference type="PROSITE" id="PS50003"/>
    </source>
</evidence>
<feature type="compositionally biased region" description="Basic and acidic residues" evidence="1">
    <location>
        <begin position="279"/>
        <end position="297"/>
    </location>
</feature>
<dbReference type="RefSeq" id="XP_058326230.1">
    <property type="nucleotide sequence ID" value="XM_058479662.1"/>
</dbReference>
<feature type="compositionally biased region" description="Basic and acidic residues" evidence="1">
    <location>
        <begin position="44"/>
        <end position="67"/>
    </location>
</feature>
<dbReference type="EMBL" id="JAPQKS010000008">
    <property type="protein sequence ID" value="KAJ5217359.1"/>
    <property type="molecule type" value="Genomic_DNA"/>
</dbReference>
<dbReference type="SMART" id="SM00233">
    <property type="entry name" value="PH"/>
    <property type="match status" value="1"/>
</dbReference>
<dbReference type="Pfam" id="PF15406">
    <property type="entry name" value="PH_6"/>
    <property type="match status" value="1"/>
</dbReference>
<feature type="compositionally biased region" description="Basic and acidic residues" evidence="1">
    <location>
        <begin position="233"/>
        <end position="265"/>
    </location>
</feature>
<proteinExistence type="predicted"/>
<dbReference type="AlphaFoldDB" id="A0A9W9NEB6"/>
<dbReference type="Proteomes" id="UP001150941">
    <property type="component" value="Unassembled WGS sequence"/>
</dbReference>
<organism evidence="3 4">
    <name type="scientific">Penicillium chermesinum</name>
    <dbReference type="NCBI Taxonomy" id="63820"/>
    <lineage>
        <taxon>Eukaryota</taxon>
        <taxon>Fungi</taxon>
        <taxon>Dikarya</taxon>
        <taxon>Ascomycota</taxon>
        <taxon>Pezizomycotina</taxon>
        <taxon>Eurotiomycetes</taxon>
        <taxon>Eurotiomycetidae</taxon>
        <taxon>Eurotiales</taxon>
        <taxon>Aspergillaceae</taxon>
        <taxon>Penicillium</taxon>
    </lineage>
</organism>